<dbReference type="EMBL" id="JAFNEN010002174">
    <property type="protein sequence ID" value="KAG8172988.1"/>
    <property type="molecule type" value="Genomic_DNA"/>
</dbReference>
<feature type="region of interest" description="Disordered" evidence="1">
    <location>
        <begin position="11"/>
        <end position="63"/>
    </location>
</feature>
<feature type="domain" description="BTB" evidence="2">
    <location>
        <begin position="173"/>
        <end position="241"/>
    </location>
</feature>
<reference evidence="3 4" key="1">
    <citation type="journal article" date="2022" name="Nat. Ecol. Evol.">
        <title>A masculinizing supergene underlies an exaggerated male reproductive morph in a spider.</title>
        <authorList>
            <person name="Hendrickx F."/>
            <person name="De Corte Z."/>
            <person name="Sonet G."/>
            <person name="Van Belleghem S.M."/>
            <person name="Kostlbacher S."/>
            <person name="Vangestel C."/>
        </authorList>
    </citation>
    <scope>NUCLEOTIDE SEQUENCE [LARGE SCALE GENOMIC DNA]</scope>
    <source>
        <strain evidence="3">W744_W776</strain>
    </source>
</reference>
<dbReference type="Proteomes" id="UP000827092">
    <property type="component" value="Unassembled WGS sequence"/>
</dbReference>
<dbReference type="AlphaFoldDB" id="A0AAV6TMN5"/>
<dbReference type="SMART" id="SM00225">
    <property type="entry name" value="BTB"/>
    <property type="match status" value="1"/>
</dbReference>
<dbReference type="InterPro" id="IPR000210">
    <property type="entry name" value="BTB/POZ_dom"/>
</dbReference>
<dbReference type="SUPFAM" id="SSF54695">
    <property type="entry name" value="POZ domain"/>
    <property type="match status" value="1"/>
</dbReference>
<dbReference type="InterPro" id="IPR011333">
    <property type="entry name" value="SKP1/BTB/POZ_sf"/>
</dbReference>
<evidence type="ECO:0000313" key="4">
    <source>
        <dbReference type="Proteomes" id="UP000827092"/>
    </source>
</evidence>
<keyword evidence="4" id="KW-1185">Reference proteome</keyword>
<accession>A0AAV6TMN5</accession>
<evidence type="ECO:0000313" key="3">
    <source>
        <dbReference type="EMBL" id="KAG8172988.1"/>
    </source>
</evidence>
<protein>
    <recommendedName>
        <fullName evidence="2">BTB domain-containing protein</fullName>
    </recommendedName>
</protein>
<dbReference type="CDD" id="cd18186">
    <property type="entry name" value="BTB_POZ_ZBTB_KLHL-like"/>
    <property type="match status" value="1"/>
</dbReference>
<comment type="caution">
    <text evidence="3">The sequence shown here is derived from an EMBL/GenBank/DDBJ whole genome shotgun (WGS) entry which is preliminary data.</text>
</comment>
<organism evidence="3 4">
    <name type="scientific">Oedothorax gibbosus</name>
    <dbReference type="NCBI Taxonomy" id="931172"/>
    <lineage>
        <taxon>Eukaryota</taxon>
        <taxon>Metazoa</taxon>
        <taxon>Ecdysozoa</taxon>
        <taxon>Arthropoda</taxon>
        <taxon>Chelicerata</taxon>
        <taxon>Arachnida</taxon>
        <taxon>Araneae</taxon>
        <taxon>Araneomorphae</taxon>
        <taxon>Entelegynae</taxon>
        <taxon>Araneoidea</taxon>
        <taxon>Linyphiidae</taxon>
        <taxon>Erigoninae</taxon>
        <taxon>Oedothorax</taxon>
    </lineage>
</organism>
<name>A0AAV6TMN5_9ARAC</name>
<dbReference type="Gene3D" id="3.30.710.10">
    <property type="entry name" value="Potassium Channel Kv1.1, Chain A"/>
    <property type="match status" value="1"/>
</dbReference>
<sequence length="377" mass="43382">MSVMAVFGCAKKQNGSEEVVSNESNVDIENVGKGKDSGKDKNERQSKRKDIRKVAETENMKKKKDVKEVNVIEDRNEQVEKSAETKKKKIEKSTAHTKTYVTPENGDTKGKELKEARYRDVYGLPEFHSNPVVINTSYSSEQPNHPKFQTTRSDANLTKKATNKLKNVSRIRPDVTVLVRDREFRLHKKVLCEESSYFSKMMDPKSSRQYTLKLDVKLNISPDIFHSIMTFLYCGEMKPNMVSTLETICSASRVLGIQRAMEKSLKEISCHRKSLPSVLRSYFLRCATNGGKNSHFMCSLTSPCKPTKKSQKFRSESESYWNNILFTSVRGHYGQRTAMRYFPNHLKALPEKIKKKPTFEYLEYADSWTYGLDLLFN</sequence>
<proteinExistence type="predicted"/>
<feature type="compositionally biased region" description="Basic and acidic residues" evidence="1">
    <location>
        <begin position="30"/>
        <end position="45"/>
    </location>
</feature>
<dbReference type="PROSITE" id="PS50097">
    <property type="entry name" value="BTB"/>
    <property type="match status" value="1"/>
</dbReference>
<feature type="region of interest" description="Disordered" evidence="1">
    <location>
        <begin position="80"/>
        <end position="109"/>
    </location>
</feature>
<gene>
    <name evidence="3" type="ORF">JTE90_001177</name>
</gene>
<feature type="compositionally biased region" description="Basic and acidic residues" evidence="1">
    <location>
        <begin position="52"/>
        <end position="63"/>
    </location>
</feature>
<dbReference type="Pfam" id="PF00651">
    <property type="entry name" value="BTB"/>
    <property type="match status" value="1"/>
</dbReference>
<evidence type="ECO:0000256" key="1">
    <source>
        <dbReference type="SAM" id="MobiDB-lite"/>
    </source>
</evidence>
<evidence type="ECO:0000259" key="2">
    <source>
        <dbReference type="PROSITE" id="PS50097"/>
    </source>
</evidence>